<dbReference type="Pfam" id="PF00071">
    <property type="entry name" value="Ras"/>
    <property type="match status" value="1"/>
</dbReference>
<name>A0ABD0L3L2_9CAEN</name>
<keyword evidence="6" id="KW-1185">Reference proteome</keyword>
<dbReference type="PROSITE" id="PS51419">
    <property type="entry name" value="RAB"/>
    <property type="match status" value="1"/>
</dbReference>
<keyword evidence="2" id="KW-0547">Nucleotide-binding</keyword>
<evidence type="ECO:0000313" key="5">
    <source>
        <dbReference type="EMBL" id="KAK7494060.1"/>
    </source>
</evidence>
<dbReference type="FunFam" id="3.40.50.300:FF:001447">
    <property type="entry name" value="Ras-related protein Rab-1B"/>
    <property type="match status" value="1"/>
</dbReference>
<dbReference type="AlphaFoldDB" id="A0ABD0L3L2"/>
<keyword evidence="4" id="KW-0636">Prenylation</keyword>
<comment type="caution">
    <text evidence="5">The sequence shown here is derived from an EMBL/GenBank/DDBJ whole genome shotgun (WGS) entry which is preliminary data.</text>
</comment>
<dbReference type="SUPFAM" id="SSF52540">
    <property type="entry name" value="P-loop containing nucleoside triphosphate hydrolases"/>
    <property type="match status" value="1"/>
</dbReference>
<protein>
    <submittedName>
        <fullName evidence="5">Uncharacterized protein</fullName>
    </submittedName>
</protein>
<dbReference type="Proteomes" id="UP001519460">
    <property type="component" value="Unassembled WGS sequence"/>
</dbReference>
<accession>A0ABD0L3L2</accession>
<evidence type="ECO:0000256" key="2">
    <source>
        <dbReference type="ARBA" id="ARBA00022741"/>
    </source>
</evidence>
<dbReference type="EMBL" id="JACVVK020000087">
    <property type="protein sequence ID" value="KAK7494060.1"/>
    <property type="molecule type" value="Genomic_DNA"/>
</dbReference>
<organism evidence="5 6">
    <name type="scientific">Batillaria attramentaria</name>
    <dbReference type="NCBI Taxonomy" id="370345"/>
    <lineage>
        <taxon>Eukaryota</taxon>
        <taxon>Metazoa</taxon>
        <taxon>Spiralia</taxon>
        <taxon>Lophotrochozoa</taxon>
        <taxon>Mollusca</taxon>
        <taxon>Gastropoda</taxon>
        <taxon>Caenogastropoda</taxon>
        <taxon>Sorbeoconcha</taxon>
        <taxon>Cerithioidea</taxon>
        <taxon>Batillariidae</taxon>
        <taxon>Batillaria</taxon>
    </lineage>
</organism>
<dbReference type="Gene3D" id="3.40.50.300">
    <property type="entry name" value="P-loop containing nucleotide triphosphate hydrolases"/>
    <property type="match status" value="1"/>
</dbReference>
<reference evidence="5 6" key="1">
    <citation type="journal article" date="2023" name="Sci. Data">
        <title>Genome assembly of the Korean intertidal mud-creeper Batillaria attramentaria.</title>
        <authorList>
            <person name="Patra A.K."/>
            <person name="Ho P.T."/>
            <person name="Jun S."/>
            <person name="Lee S.J."/>
            <person name="Kim Y."/>
            <person name="Won Y.J."/>
        </authorList>
    </citation>
    <scope>NUCLEOTIDE SEQUENCE [LARGE SCALE GENOMIC DNA]</scope>
    <source>
        <strain evidence="5">Wonlab-2016</strain>
    </source>
</reference>
<keyword evidence="4" id="KW-0449">Lipoprotein</keyword>
<dbReference type="PANTHER" id="PTHR47980">
    <property type="entry name" value="LD44762P"/>
    <property type="match status" value="1"/>
</dbReference>
<keyword evidence="3" id="KW-0342">GTP-binding</keyword>
<gene>
    <name evidence="5" type="ORF">BaRGS_00014718</name>
</gene>
<dbReference type="GO" id="GO:0005525">
    <property type="term" value="F:GTP binding"/>
    <property type="evidence" value="ECO:0007669"/>
    <property type="project" value="UniProtKB-KW"/>
</dbReference>
<dbReference type="SMART" id="SM00173">
    <property type="entry name" value="RAS"/>
    <property type="match status" value="1"/>
</dbReference>
<dbReference type="PROSITE" id="PS51421">
    <property type="entry name" value="RAS"/>
    <property type="match status" value="1"/>
</dbReference>
<dbReference type="SMART" id="SM00175">
    <property type="entry name" value="RAB"/>
    <property type="match status" value="1"/>
</dbReference>
<evidence type="ECO:0000313" key="6">
    <source>
        <dbReference type="Proteomes" id="UP001519460"/>
    </source>
</evidence>
<evidence type="ECO:0000256" key="1">
    <source>
        <dbReference type="ARBA" id="ARBA00006270"/>
    </source>
</evidence>
<comment type="similarity">
    <text evidence="1">Belongs to the small GTPase superfamily. Rab family.</text>
</comment>
<dbReference type="InterPro" id="IPR027417">
    <property type="entry name" value="P-loop_NTPase"/>
</dbReference>
<proteinExistence type="inferred from homology"/>
<dbReference type="InterPro" id="IPR001806">
    <property type="entry name" value="Small_GTPase"/>
</dbReference>
<dbReference type="InterPro" id="IPR050305">
    <property type="entry name" value="Small_GTPase_Rab"/>
</dbReference>
<evidence type="ECO:0000256" key="3">
    <source>
        <dbReference type="ARBA" id="ARBA00023134"/>
    </source>
</evidence>
<evidence type="ECO:0000256" key="4">
    <source>
        <dbReference type="ARBA" id="ARBA00023289"/>
    </source>
</evidence>
<dbReference type="CDD" id="cd00154">
    <property type="entry name" value="Rab"/>
    <property type="match status" value="1"/>
</dbReference>
<feature type="non-terminal residue" evidence="5">
    <location>
        <position position="1"/>
    </location>
</feature>
<sequence>ALLTTGLAWLPMQGSAEVKIDNGVDLYTMLHIPSTEGPVTVFGQERYRSMTSSYYRGAHGCLLMFDVTKEESFSNLDAWIENIDLYKTSDPFPCILVGTRCNSPARRIPYERAANYADERQLPYMELDMDHMTDVRRVFETLLDSVTVNMHQLSPIAISIRPDISSREMHVQKKVVCSC</sequence>